<protein>
    <submittedName>
        <fullName evidence="2">Uncharacterized protein</fullName>
    </submittedName>
</protein>
<comment type="caution">
    <text evidence="2">The sequence shown here is derived from an EMBL/GenBank/DDBJ whole genome shotgun (WGS) entry which is preliminary data.</text>
</comment>
<proteinExistence type="predicted"/>
<evidence type="ECO:0000256" key="1">
    <source>
        <dbReference type="SAM" id="MobiDB-lite"/>
    </source>
</evidence>
<gene>
    <name evidence="2" type="ORF">VNO77_22491</name>
</gene>
<feature type="compositionally biased region" description="Polar residues" evidence="1">
    <location>
        <begin position="199"/>
        <end position="221"/>
    </location>
</feature>
<feature type="region of interest" description="Disordered" evidence="1">
    <location>
        <begin position="184"/>
        <end position="245"/>
    </location>
</feature>
<evidence type="ECO:0000313" key="3">
    <source>
        <dbReference type="Proteomes" id="UP001367508"/>
    </source>
</evidence>
<sequence>MQLGGVLLDPNGAKAFLRFLAELLNPSGARRRTELIPSSAKDGPESTPLLKKRPLSLVPSLIYRGRRASRLLDSGSAPARILSTRATVSSGAKFRPIRAGLGGSSTSRIALYSSVSHPCSEGPFHSCSTTSILGEEKNPIVNVPLATWLPVCYIGRDRVHRRERDDTNQNPGSRVGKSLKLLASTSKATRRSDELAEASQLSSTYSIKDQRNANVPNTEPHASNPRLKPRSQTAPKTRSRQKEHSLIMVNVRTLVKGTSSE</sequence>
<accession>A0AAN9QAL8</accession>
<keyword evidence="3" id="KW-1185">Reference proteome</keyword>
<evidence type="ECO:0000313" key="2">
    <source>
        <dbReference type="EMBL" id="KAK7328386.1"/>
    </source>
</evidence>
<name>A0AAN9QAL8_CANGL</name>
<dbReference type="Proteomes" id="UP001367508">
    <property type="component" value="Unassembled WGS sequence"/>
</dbReference>
<organism evidence="2 3">
    <name type="scientific">Canavalia gladiata</name>
    <name type="common">Sword bean</name>
    <name type="synonym">Dolichos gladiatus</name>
    <dbReference type="NCBI Taxonomy" id="3824"/>
    <lineage>
        <taxon>Eukaryota</taxon>
        <taxon>Viridiplantae</taxon>
        <taxon>Streptophyta</taxon>
        <taxon>Embryophyta</taxon>
        <taxon>Tracheophyta</taxon>
        <taxon>Spermatophyta</taxon>
        <taxon>Magnoliopsida</taxon>
        <taxon>eudicotyledons</taxon>
        <taxon>Gunneridae</taxon>
        <taxon>Pentapetalae</taxon>
        <taxon>rosids</taxon>
        <taxon>fabids</taxon>
        <taxon>Fabales</taxon>
        <taxon>Fabaceae</taxon>
        <taxon>Papilionoideae</taxon>
        <taxon>50 kb inversion clade</taxon>
        <taxon>NPAAA clade</taxon>
        <taxon>indigoferoid/millettioid clade</taxon>
        <taxon>Phaseoleae</taxon>
        <taxon>Canavalia</taxon>
    </lineage>
</organism>
<reference evidence="2 3" key="1">
    <citation type="submission" date="2024-01" db="EMBL/GenBank/DDBJ databases">
        <title>The genomes of 5 underutilized Papilionoideae crops provide insights into root nodulation and disease resistanc.</title>
        <authorList>
            <person name="Jiang F."/>
        </authorList>
    </citation>
    <scope>NUCLEOTIDE SEQUENCE [LARGE SCALE GENOMIC DNA]</scope>
    <source>
        <strain evidence="2">LVBAO_FW01</strain>
        <tissue evidence="2">Leaves</tissue>
    </source>
</reference>
<dbReference type="EMBL" id="JAYMYQ010000005">
    <property type="protein sequence ID" value="KAK7328386.1"/>
    <property type="molecule type" value="Genomic_DNA"/>
</dbReference>
<dbReference type="AlphaFoldDB" id="A0AAN9QAL8"/>